<name>A0A9Q3JKG6_9BASI</name>
<sequence>MTPTRSGRQDCQPRGEAQIEDSRTSTSSQRLPSTFETIIDAPEADINAIPVVRSEKFPTGNNRNIPVSIQELAYGGKEAGVGTSAKCLDRHNELISSSEEVHCSRKYRGSCEGLDTHSLKRTSPTEKAWLKNQRAQWKLPKPQQGKICLKKFQTRARKPQRTIRKGKKNAKGKAKPKLKKALPTELQNSQ</sequence>
<feature type="region of interest" description="Disordered" evidence="1">
    <location>
        <begin position="152"/>
        <end position="190"/>
    </location>
</feature>
<dbReference type="EMBL" id="AVOT02074148">
    <property type="protein sequence ID" value="MBW0563387.1"/>
    <property type="molecule type" value="Genomic_DNA"/>
</dbReference>
<feature type="compositionally biased region" description="Basic residues" evidence="1">
    <location>
        <begin position="152"/>
        <end position="180"/>
    </location>
</feature>
<evidence type="ECO:0000313" key="3">
    <source>
        <dbReference type="Proteomes" id="UP000765509"/>
    </source>
</evidence>
<accession>A0A9Q3JKG6</accession>
<feature type="compositionally biased region" description="Polar residues" evidence="1">
    <location>
        <begin position="24"/>
        <end position="33"/>
    </location>
</feature>
<reference evidence="2" key="1">
    <citation type="submission" date="2021-03" db="EMBL/GenBank/DDBJ databases">
        <title>Draft genome sequence of rust myrtle Austropuccinia psidii MF-1, a brazilian biotype.</title>
        <authorList>
            <person name="Quecine M.C."/>
            <person name="Pachon D.M.R."/>
            <person name="Bonatelli M.L."/>
            <person name="Correr F.H."/>
            <person name="Franceschini L.M."/>
            <person name="Leite T.F."/>
            <person name="Margarido G.R.A."/>
            <person name="Almeida C.A."/>
            <person name="Ferrarezi J.A."/>
            <person name="Labate C.A."/>
        </authorList>
    </citation>
    <scope>NUCLEOTIDE SEQUENCE</scope>
    <source>
        <strain evidence="2">MF-1</strain>
    </source>
</reference>
<gene>
    <name evidence="2" type="ORF">O181_103102</name>
</gene>
<feature type="region of interest" description="Disordered" evidence="1">
    <location>
        <begin position="1"/>
        <end position="33"/>
    </location>
</feature>
<organism evidence="2 3">
    <name type="scientific">Austropuccinia psidii MF-1</name>
    <dbReference type="NCBI Taxonomy" id="1389203"/>
    <lineage>
        <taxon>Eukaryota</taxon>
        <taxon>Fungi</taxon>
        <taxon>Dikarya</taxon>
        <taxon>Basidiomycota</taxon>
        <taxon>Pucciniomycotina</taxon>
        <taxon>Pucciniomycetes</taxon>
        <taxon>Pucciniales</taxon>
        <taxon>Sphaerophragmiaceae</taxon>
        <taxon>Austropuccinia</taxon>
    </lineage>
</organism>
<comment type="caution">
    <text evidence="2">The sequence shown here is derived from an EMBL/GenBank/DDBJ whole genome shotgun (WGS) entry which is preliminary data.</text>
</comment>
<dbReference type="AlphaFoldDB" id="A0A9Q3JKG6"/>
<evidence type="ECO:0000256" key="1">
    <source>
        <dbReference type="SAM" id="MobiDB-lite"/>
    </source>
</evidence>
<protein>
    <submittedName>
        <fullName evidence="2">Uncharacterized protein</fullName>
    </submittedName>
</protein>
<dbReference type="Proteomes" id="UP000765509">
    <property type="component" value="Unassembled WGS sequence"/>
</dbReference>
<proteinExistence type="predicted"/>
<keyword evidence="3" id="KW-1185">Reference proteome</keyword>
<evidence type="ECO:0000313" key="2">
    <source>
        <dbReference type="EMBL" id="MBW0563387.1"/>
    </source>
</evidence>